<feature type="binding site" evidence="9">
    <location>
        <position position="410"/>
    </location>
    <ligand>
        <name>substrate</name>
    </ligand>
</feature>
<evidence type="ECO:0000256" key="3">
    <source>
        <dbReference type="ARBA" id="ARBA00022475"/>
    </source>
</evidence>
<feature type="active site" evidence="8">
    <location>
        <position position="294"/>
    </location>
</feature>
<evidence type="ECO:0000313" key="14">
    <source>
        <dbReference type="Proteomes" id="UP000184079"/>
    </source>
</evidence>
<keyword evidence="4 11" id="KW-0812">Transmembrane</keyword>
<feature type="domain" description="Sulfatase N-terminal" evidence="12">
    <location>
        <begin position="244"/>
        <end position="533"/>
    </location>
</feature>
<keyword evidence="9" id="KW-0479">Metal-binding</keyword>
<dbReference type="RefSeq" id="WP_073007253.1">
    <property type="nucleotide sequence ID" value="NZ_FQXD01000006.1"/>
</dbReference>
<accession>A0A1M5S052</accession>
<dbReference type="Pfam" id="PF00884">
    <property type="entry name" value="Sulfatase"/>
    <property type="match status" value="1"/>
</dbReference>
<dbReference type="Gene3D" id="3.40.720.10">
    <property type="entry name" value="Alkaline Phosphatase, subunit A"/>
    <property type="match status" value="1"/>
</dbReference>
<feature type="transmembrane region" description="Helical" evidence="11">
    <location>
        <begin position="159"/>
        <end position="178"/>
    </location>
</feature>
<feature type="binding site" evidence="10">
    <location>
        <position position="252"/>
    </location>
    <ligand>
        <name>Mn(2+)</name>
        <dbReference type="ChEBI" id="CHEBI:29035"/>
    </ligand>
</feature>
<evidence type="ECO:0000256" key="11">
    <source>
        <dbReference type="SAM" id="Phobius"/>
    </source>
</evidence>
<dbReference type="AlphaFoldDB" id="A0A1M5S052"/>
<comment type="subcellular location">
    <subcellularLocation>
        <location evidence="1">Cell membrane</location>
        <topology evidence="1">Multi-pass membrane protein</topology>
    </subcellularLocation>
</comment>
<protein>
    <submittedName>
        <fullName evidence="13">Lipoteichoic acid synthase</fullName>
    </submittedName>
</protein>
<dbReference type="InterPro" id="IPR017850">
    <property type="entry name" value="Alkaline_phosphatase_core_sf"/>
</dbReference>
<evidence type="ECO:0000256" key="6">
    <source>
        <dbReference type="ARBA" id="ARBA00023136"/>
    </source>
</evidence>
<keyword evidence="9" id="KW-0464">Manganese</keyword>
<evidence type="ECO:0000256" key="7">
    <source>
        <dbReference type="PIRNR" id="PIRNR005091"/>
    </source>
</evidence>
<feature type="transmembrane region" description="Helical" evidence="11">
    <location>
        <begin position="12"/>
        <end position="36"/>
    </location>
</feature>
<dbReference type="InterPro" id="IPR012160">
    <property type="entry name" value="LtaS-like"/>
</dbReference>
<dbReference type="EMBL" id="FQXD01000006">
    <property type="protein sequence ID" value="SHH31977.1"/>
    <property type="molecule type" value="Genomic_DNA"/>
</dbReference>
<evidence type="ECO:0000256" key="10">
    <source>
        <dbReference type="PIRSR" id="PIRSR005091-3"/>
    </source>
</evidence>
<dbReference type="InterPro" id="IPR050448">
    <property type="entry name" value="OpgB/LTA_synthase_biosynth"/>
</dbReference>
<dbReference type="OrthoDB" id="5901192at2"/>
<evidence type="ECO:0000256" key="4">
    <source>
        <dbReference type="ARBA" id="ARBA00022692"/>
    </source>
</evidence>
<evidence type="ECO:0000256" key="5">
    <source>
        <dbReference type="ARBA" id="ARBA00022989"/>
    </source>
</evidence>
<dbReference type="Gene3D" id="3.30.1120.170">
    <property type="match status" value="1"/>
</dbReference>
<keyword evidence="5 11" id="KW-1133">Transmembrane helix</keyword>
<feature type="binding site" evidence="10">
    <location>
        <position position="470"/>
    </location>
    <ligand>
        <name>Mn(2+)</name>
        <dbReference type="ChEBI" id="CHEBI:29035"/>
    </ligand>
</feature>
<reference evidence="14" key="1">
    <citation type="submission" date="2016-11" db="EMBL/GenBank/DDBJ databases">
        <authorList>
            <person name="Varghese N."/>
            <person name="Submissions S."/>
        </authorList>
    </citation>
    <scope>NUCLEOTIDE SEQUENCE [LARGE SCALE GENOMIC DNA]</scope>
    <source>
        <strain evidence="14">CGMCC 1.6496</strain>
    </source>
</reference>
<dbReference type="GO" id="GO:0046872">
    <property type="term" value="F:metal ion binding"/>
    <property type="evidence" value="ECO:0007669"/>
    <property type="project" value="UniProtKB-KW"/>
</dbReference>
<organism evidence="13 14">
    <name type="scientific">Virgibacillus chiguensis</name>
    <dbReference type="NCBI Taxonomy" id="411959"/>
    <lineage>
        <taxon>Bacteria</taxon>
        <taxon>Bacillati</taxon>
        <taxon>Bacillota</taxon>
        <taxon>Bacilli</taxon>
        <taxon>Bacillales</taxon>
        <taxon>Bacillaceae</taxon>
        <taxon>Virgibacillus</taxon>
    </lineage>
</organism>
<name>A0A1M5S052_9BACI</name>
<dbReference type="PIRSF" id="PIRSF005091">
    <property type="entry name" value="Mmb_sulf_HI1246"/>
    <property type="match status" value="1"/>
</dbReference>
<dbReference type="Proteomes" id="UP000184079">
    <property type="component" value="Unassembled WGS sequence"/>
</dbReference>
<dbReference type="CDD" id="cd16015">
    <property type="entry name" value="LTA_synthase"/>
    <property type="match status" value="1"/>
</dbReference>
<comment type="similarity">
    <text evidence="2 7">Belongs to the LTA synthase family.</text>
</comment>
<feature type="transmembrane region" description="Helical" evidence="11">
    <location>
        <begin position="70"/>
        <end position="92"/>
    </location>
</feature>
<evidence type="ECO:0000256" key="9">
    <source>
        <dbReference type="PIRSR" id="PIRSR005091-2"/>
    </source>
</evidence>
<feature type="transmembrane region" description="Helical" evidence="11">
    <location>
        <begin position="118"/>
        <end position="138"/>
    </location>
</feature>
<keyword evidence="14" id="KW-1185">Reference proteome</keyword>
<dbReference type="PANTHER" id="PTHR47371">
    <property type="entry name" value="LIPOTEICHOIC ACID SYNTHASE"/>
    <property type="match status" value="1"/>
</dbReference>
<feature type="binding site" evidence="10">
    <location>
        <position position="469"/>
    </location>
    <ligand>
        <name>Mn(2+)</name>
        <dbReference type="ChEBI" id="CHEBI:29035"/>
    </ligand>
</feature>
<keyword evidence="3 7" id="KW-1003">Cell membrane</keyword>
<evidence type="ECO:0000313" key="13">
    <source>
        <dbReference type="EMBL" id="SHH31977.1"/>
    </source>
</evidence>
<dbReference type="GO" id="GO:0005886">
    <property type="term" value="C:plasma membrane"/>
    <property type="evidence" value="ECO:0007669"/>
    <property type="project" value="UniProtKB-SubCell"/>
</dbReference>
<keyword evidence="6 7" id="KW-0472">Membrane</keyword>
<dbReference type="SUPFAM" id="SSF53649">
    <property type="entry name" value="Alkaline phosphatase-like"/>
    <property type="match status" value="1"/>
</dbReference>
<evidence type="ECO:0000256" key="1">
    <source>
        <dbReference type="ARBA" id="ARBA00004651"/>
    </source>
</evidence>
<gene>
    <name evidence="13" type="ORF">SAMN05421807_1068</name>
</gene>
<evidence type="ECO:0000256" key="8">
    <source>
        <dbReference type="PIRSR" id="PIRSR005091-1"/>
    </source>
</evidence>
<dbReference type="PANTHER" id="PTHR47371:SF1">
    <property type="entry name" value="LIPOTEICHOIC ACID SYNTHASE-LIKE YQGS"/>
    <property type="match status" value="1"/>
</dbReference>
<evidence type="ECO:0000259" key="12">
    <source>
        <dbReference type="Pfam" id="PF00884"/>
    </source>
</evidence>
<feature type="binding site" evidence="10">
    <location>
        <position position="294"/>
    </location>
    <ligand>
        <name>Mn(2+)</name>
        <dbReference type="ChEBI" id="CHEBI:29035"/>
    </ligand>
</feature>
<dbReference type="InterPro" id="IPR000917">
    <property type="entry name" value="Sulfatase_N"/>
</dbReference>
<sequence length="615" mass="70569">MRKLTLLIERNVLMTLIILLWLKSVIISFTTFQLPLYSWFDIMVVFINPIGIIMIMFGISFLWRKRLSPLMLFIIYLLLLGILYANVLYYRFYIDFVTVSVLLQLNNVGGLGPSTVELFSPLDTLLFVDVAVIGYVIFKMNRKKNHPVVPNKKRYAFTGVGLLVFTLVIALIQNPFLLQTDYDREELVKSLGLYNYQLINIANGVKSPVMKAFADEADVKEVQSYIQGNEEKDSFQEFGIAEGKNVVFISLESTQNFVVNQKVNGKEITPFLNELIQDSFYFNNIYDQAAQGKTSDAEFMINTGLYPLPSGSVFVRRPNNEFQSLPHILREANGYTAAAFHGNDASFWNRDDMYQSLGFDRFFSKKDYHVTEENSVNYGLKDIPFFEQSMEKLLHLSEPYMASFLTLTNHFPFLLEEEDQSIAPANTSVGVVNRYVTTVRYEDEALKRFFELVKEKDMYEDTVFVIYGDHYGISQKYEAGVYELLGQEDTEMSHLELQKVPVIIHVPGQEGKKIETVGGTIDIHATVSELMGVRDKEQINFSRNLFTRDNEAPVVFRDGSIVTGKYAYVNGRCYHKHKQQVVKSNTCTDYLETARNELYASDQIILGDLFRFIGK</sequence>
<feature type="transmembrane region" description="Helical" evidence="11">
    <location>
        <begin position="42"/>
        <end position="63"/>
    </location>
</feature>
<evidence type="ECO:0000256" key="2">
    <source>
        <dbReference type="ARBA" id="ARBA00009983"/>
    </source>
</evidence>
<proteinExistence type="inferred from homology"/>